<feature type="region of interest" description="Disordered" evidence="1">
    <location>
        <begin position="1"/>
        <end position="180"/>
    </location>
</feature>
<gene>
    <name evidence="2" type="ORF">AVDCRST_MAG88-3900</name>
</gene>
<sequence>ETTVGSGGRRPARPRGCRDARPGRSRRPRADRGGAAGRLPASVLPPENVEGQDAERRAAAGQGGRGRLLGDVVRAVPRVDPRAPGDAQPVRQPGPRRHRHFGRRPSDRFPVRRAEQDDVPAGRGPGVPERHQPVPGGRPPDDGDPRQEGRGPAVRDRLQPVHVETQGRSAGQKAARGKGV</sequence>
<feature type="compositionally biased region" description="Basic and acidic residues" evidence="1">
    <location>
        <begin position="104"/>
        <end position="116"/>
    </location>
</feature>
<evidence type="ECO:0000313" key="2">
    <source>
        <dbReference type="EMBL" id="CAA9585642.1"/>
    </source>
</evidence>
<proteinExistence type="predicted"/>
<protein>
    <submittedName>
        <fullName evidence="2">Uncharacterized protein</fullName>
    </submittedName>
</protein>
<reference evidence="2" key="1">
    <citation type="submission" date="2020-02" db="EMBL/GenBank/DDBJ databases">
        <authorList>
            <person name="Meier V. D."/>
        </authorList>
    </citation>
    <scope>NUCLEOTIDE SEQUENCE</scope>
    <source>
        <strain evidence="2">AVDCRST_MAG88</strain>
    </source>
</reference>
<name>A0A6J4VUU5_9BACT</name>
<organism evidence="2">
    <name type="scientific">uncultured Thermomicrobiales bacterium</name>
    <dbReference type="NCBI Taxonomy" id="1645740"/>
    <lineage>
        <taxon>Bacteria</taxon>
        <taxon>Pseudomonadati</taxon>
        <taxon>Thermomicrobiota</taxon>
        <taxon>Thermomicrobia</taxon>
        <taxon>Thermomicrobiales</taxon>
        <taxon>environmental samples</taxon>
    </lineage>
</organism>
<evidence type="ECO:0000256" key="1">
    <source>
        <dbReference type="SAM" id="MobiDB-lite"/>
    </source>
</evidence>
<feature type="non-terminal residue" evidence="2">
    <location>
        <position position="1"/>
    </location>
</feature>
<feature type="non-terminal residue" evidence="2">
    <location>
        <position position="180"/>
    </location>
</feature>
<dbReference type="AlphaFoldDB" id="A0A6J4VUU5"/>
<dbReference type="EMBL" id="CADCWM010000958">
    <property type="protein sequence ID" value="CAA9585642.1"/>
    <property type="molecule type" value="Genomic_DNA"/>
</dbReference>
<accession>A0A6J4VUU5</accession>
<feature type="compositionally biased region" description="Basic residues" evidence="1">
    <location>
        <begin position="94"/>
        <end position="103"/>
    </location>
</feature>
<feature type="compositionally biased region" description="Basic and acidic residues" evidence="1">
    <location>
        <begin position="16"/>
        <end position="32"/>
    </location>
</feature>
<feature type="compositionally biased region" description="Basic and acidic residues" evidence="1">
    <location>
        <begin position="139"/>
        <end position="159"/>
    </location>
</feature>